<feature type="coiled-coil region" evidence="1">
    <location>
        <begin position="272"/>
        <end position="320"/>
    </location>
</feature>
<evidence type="ECO:0000256" key="2">
    <source>
        <dbReference type="SAM" id="MobiDB-lite"/>
    </source>
</evidence>
<dbReference type="InterPro" id="IPR013496">
    <property type="entry name" value="CHP02680"/>
</dbReference>
<name>A0A0A0JYI8_9MICO</name>
<dbReference type="EMBL" id="AVPL01000012">
    <property type="protein sequence ID" value="KGN41804.1"/>
    <property type="molecule type" value="Genomic_DNA"/>
</dbReference>
<dbReference type="Proteomes" id="UP000030013">
    <property type="component" value="Unassembled WGS sequence"/>
</dbReference>
<feature type="coiled-coil region" evidence="1">
    <location>
        <begin position="926"/>
        <end position="957"/>
    </location>
</feature>
<feature type="region of interest" description="Disordered" evidence="2">
    <location>
        <begin position="354"/>
        <end position="378"/>
    </location>
</feature>
<dbReference type="Pfam" id="PF13558">
    <property type="entry name" value="SbcC_Walker_B"/>
    <property type="match status" value="1"/>
</dbReference>
<reference evidence="3 4" key="1">
    <citation type="submission" date="2013-08" db="EMBL/GenBank/DDBJ databases">
        <title>The genome sequence of Knoellia aerolata.</title>
        <authorList>
            <person name="Zhu W."/>
            <person name="Wang G."/>
        </authorList>
    </citation>
    <scope>NUCLEOTIDE SEQUENCE [LARGE SCALE GENOMIC DNA]</scope>
    <source>
        <strain evidence="3 4">DSM 18566</strain>
    </source>
</reference>
<organism evidence="3 4">
    <name type="scientific">Knoellia aerolata DSM 18566</name>
    <dbReference type="NCBI Taxonomy" id="1385519"/>
    <lineage>
        <taxon>Bacteria</taxon>
        <taxon>Bacillati</taxon>
        <taxon>Actinomycetota</taxon>
        <taxon>Actinomycetes</taxon>
        <taxon>Micrococcales</taxon>
        <taxon>Intrasporangiaceae</taxon>
        <taxon>Knoellia</taxon>
    </lineage>
</organism>
<dbReference type="NCBIfam" id="TIGR02680">
    <property type="entry name" value="TIGR02680 family protein"/>
    <property type="match status" value="1"/>
</dbReference>
<feature type="compositionally biased region" description="Basic and acidic residues" evidence="2">
    <location>
        <begin position="354"/>
        <end position="368"/>
    </location>
</feature>
<dbReference type="eggNOG" id="COG1196">
    <property type="taxonomic scope" value="Bacteria"/>
</dbReference>
<keyword evidence="1" id="KW-0175">Coiled coil</keyword>
<dbReference type="SUPFAM" id="SSF52540">
    <property type="entry name" value="P-loop containing nucleoside triphosphate hydrolases"/>
    <property type="match status" value="1"/>
</dbReference>
<dbReference type="OrthoDB" id="8527901at2"/>
<comment type="caution">
    <text evidence="3">The sequence shown here is derived from an EMBL/GenBank/DDBJ whole genome shotgun (WGS) entry which is preliminary data.</text>
</comment>
<evidence type="ECO:0000313" key="4">
    <source>
        <dbReference type="Proteomes" id="UP000030013"/>
    </source>
</evidence>
<accession>A0A0A0JYI8</accession>
<dbReference type="STRING" id="1385519.N801_04555"/>
<proteinExistence type="predicted"/>
<sequence length="1369" mass="147670">MTDPNRFRLARGGVVNVWQYDRQVFDFADGRLLLRGANGAGKSKTMEMLLPFAIDGDKTRLTASGRHHTSLLWLLLDGYDGQARTGYVWVEFSRIREDGKPESVTCGVGLRATQSARAATAWFFISPLRVGDGLELEGESGPLSKAQLEAAVTADGRGHVFDSAVRYREHVGQALFGLASDQYDDLLRLIYWLRQPQVGEDIDPKRLAEQLVNALPQLDDTALRAAGDTFDELEAFGEEIERRSRAASALTGFVDTYAGYARAAVADRAARVVDAADQVRRVNTLLRNARREGSEVSDALTVAEAELTRAEQAGAAARNEIGALESGPEARSRLRLLEMGKRVEERAAAAEVAVRRRDDAQHRARRSADSAAEDGNAVARGSGEMAAAVIEHVGTLGTAGVAVDTTIHSVAATLADGRGSLTWEDSAAGAPLAAGLERVLGWLRETQTAVGQRQAAVRVVREGLREADEARQDAERSTTIEELAQSRADAARESVEEAVGERDGVEEALLHALSTWQQAPVAEAFTLPLLDLEGLGRLEGLARAAVAGRVDALSLTRGRAVTRAAEATQLIATLERQRAEVEAQTDPQPAAPGFVRERSGEESGAPFWQLVDFRADVSAGDRAGVEAALEGAGLLDAWVTPDGVVDGDRLDVHAFAGAEDGQARPWAQDSVTLASVLQPDRGGNDALAVASDVVERVLTAVRVSEPGDGAVHVAGLAVGRDGQWRSGPVHGRTTKDTAQFIGATARAAERARRLAVLGEEIRATVAVVDAAEAESAAAAAALGEVERWLGARPPHDEVVRAWATVDHRREVLHRAEVEQVEATRHAHDARALAAKRHTQLVALSERHDVPATWEGLDALTERLDRAARDLEGRGRDVRAVRDGLGRWLRAAALAREDAAAVTHESDVATAAEGEARDLAGQHLALLDAEGASVRELESKLEAARQAEKDALARAKENRNDRDGLIGRQATLVERAESLQHRLDEVEPALDRARAALGQLDGLPGVVAATAEPGDVDDADHADDAESAGLVLGALDDVRLRELAGRWSSGGAVEARTNAVLQAVSALQAGDAAIHEPRVVDHEGVLVALGRDEAGEHSVAALARRLTAAVTRDRDLLSERERKVFEDHVLGQLGDALRHVRMRADELVQSMNEQLRDVTTSQGIKVRLRWKQRDDLPAEAGRTLTLLGSPLGALLPGERAQLQESLHRLISVSRAESPEEPYAVHLARALDYRQWNRFSVQYHRPEAGDWRNLERRTALSQGEQKVLCYLPLFAAAAAHFTSVAGAAPHAPRFILLDDAFPKIDVRTHPLLFGLLVDLDLDFVITSERLWGTHSTVPQLAIYEALRSPGDRGIAQYQHRWDGRQLTAVGA</sequence>
<keyword evidence="4" id="KW-1185">Reference proteome</keyword>
<evidence type="ECO:0008006" key="5">
    <source>
        <dbReference type="Google" id="ProtNLM"/>
    </source>
</evidence>
<gene>
    <name evidence="3" type="ORF">N801_04555</name>
</gene>
<dbReference type="RefSeq" id="WP_035935320.1">
    <property type="nucleotide sequence ID" value="NZ_AVPL01000012.1"/>
</dbReference>
<feature type="region of interest" description="Disordered" evidence="2">
    <location>
        <begin position="579"/>
        <end position="601"/>
    </location>
</feature>
<evidence type="ECO:0000256" key="1">
    <source>
        <dbReference type="SAM" id="Coils"/>
    </source>
</evidence>
<evidence type="ECO:0000313" key="3">
    <source>
        <dbReference type="EMBL" id="KGN41804.1"/>
    </source>
</evidence>
<dbReference type="InterPro" id="IPR027417">
    <property type="entry name" value="P-loop_NTPase"/>
</dbReference>
<protein>
    <recommendedName>
        <fullName evidence="5">TIGR02680 family protein</fullName>
    </recommendedName>
</protein>